<comment type="caution">
    <text evidence="2">The sequence shown here is derived from an EMBL/GenBank/DDBJ whole genome shotgun (WGS) entry which is preliminary data.</text>
</comment>
<proteinExistence type="predicted"/>
<keyword evidence="2" id="KW-0548">Nucleotidyltransferase</keyword>
<evidence type="ECO:0000313" key="3">
    <source>
        <dbReference type="Proteomes" id="UP000245207"/>
    </source>
</evidence>
<dbReference type="Proteomes" id="UP000245207">
    <property type="component" value="Unassembled WGS sequence"/>
</dbReference>
<dbReference type="AlphaFoldDB" id="A0A2U1N0T8"/>
<organism evidence="2 3">
    <name type="scientific">Artemisia annua</name>
    <name type="common">Sweet wormwood</name>
    <dbReference type="NCBI Taxonomy" id="35608"/>
    <lineage>
        <taxon>Eukaryota</taxon>
        <taxon>Viridiplantae</taxon>
        <taxon>Streptophyta</taxon>
        <taxon>Embryophyta</taxon>
        <taxon>Tracheophyta</taxon>
        <taxon>Spermatophyta</taxon>
        <taxon>Magnoliopsida</taxon>
        <taxon>eudicotyledons</taxon>
        <taxon>Gunneridae</taxon>
        <taxon>Pentapetalae</taxon>
        <taxon>asterids</taxon>
        <taxon>campanulids</taxon>
        <taxon>Asterales</taxon>
        <taxon>Asteraceae</taxon>
        <taxon>Asteroideae</taxon>
        <taxon>Anthemideae</taxon>
        <taxon>Artemisiinae</taxon>
        <taxon>Artemisia</taxon>
    </lineage>
</organism>
<reference evidence="2 3" key="1">
    <citation type="journal article" date="2018" name="Mol. Plant">
        <title>The genome of Artemisia annua provides insight into the evolution of Asteraceae family and artemisinin biosynthesis.</title>
        <authorList>
            <person name="Shen Q."/>
            <person name="Zhang L."/>
            <person name="Liao Z."/>
            <person name="Wang S."/>
            <person name="Yan T."/>
            <person name="Shi P."/>
            <person name="Liu M."/>
            <person name="Fu X."/>
            <person name="Pan Q."/>
            <person name="Wang Y."/>
            <person name="Lv Z."/>
            <person name="Lu X."/>
            <person name="Zhang F."/>
            <person name="Jiang W."/>
            <person name="Ma Y."/>
            <person name="Chen M."/>
            <person name="Hao X."/>
            <person name="Li L."/>
            <person name="Tang Y."/>
            <person name="Lv G."/>
            <person name="Zhou Y."/>
            <person name="Sun X."/>
            <person name="Brodelius P.E."/>
            <person name="Rose J.K.C."/>
            <person name="Tang K."/>
        </authorList>
    </citation>
    <scope>NUCLEOTIDE SEQUENCE [LARGE SCALE GENOMIC DNA]</scope>
    <source>
        <strain evidence="3">cv. Huhao1</strain>
        <tissue evidence="2">Leaf</tissue>
    </source>
</reference>
<evidence type="ECO:0000259" key="1">
    <source>
        <dbReference type="Pfam" id="PF13966"/>
    </source>
</evidence>
<keyword evidence="2" id="KW-0695">RNA-directed DNA polymerase</keyword>
<protein>
    <submittedName>
        <fullName evidence="2">Reverse transcriptase domain, Reverse transcriptase zinc-binding domain protein</fullName>
    </submittedName>
</protein>
<accession>A0A2U1N0T8</accession>
<keyword evidence="3" id="KW-1185">Reference proteome</keyword>
<gene>
    <name evidence="2" type="ORF">CTI12_AA319830</name>
</gene>
<feature type="domain" description="Reverse transcriptase zinc-binding" evidence="1">
    <location>
        <begin position="74"/>
        <end position="159"/>
    </location>
</feature>
<dbReference type="OrthoDB" id="689430at2759"/>
<keyword evidence="2" id="KW-0808">Transferase</keyword>
<dbReference type="GO" id="GO:0003964">
    <property type="term" value="F:RNA-directed DNA polymerase activity"/>
    <property type="evidence" value="ECO:0007669"/>
    <property type="project" value="UniProtKB-KW"/>
</dbReference>
<name>A0A2U1N0T8_ARTAN</name>
<dbReference type="InterPro" id="IPR026960">
    <property type="entry name" value="RVT-Znf"/>
</dbReference>
<evidence type="ECO:0000313" key="2">
    <source>
        <dbReference type="EMBL" id="PWA67054.1"/>
    </source>
</evidence>
<dbReference type="Pfam" id="PF13966">
    <property type="entry name" value="zf-RVT"/>
    <property type="match status" value="1"/>
</dbReference>
<sequence length="165" mass="19324">MTHVVPAITPFQFNIAHVSLIAHNGFSFHWAWTRPPRSKAEFTELNSLISLLPHLSLSDAHDTWECCLNDSRVFSVSSIHRHITHHSPSMPDQRYKWNKLLPIKVNITSWRIANRRLPTRINLDKRGIDLNSVRCPIRDEALETEDHLLFYCNLANKVWKNILKW</sequence>
<dbReference type="EMBL" id="PKPP01003907">
    <property type="protein sequence ID" value="PWA67054.1"/>
    <property type="molecule type" value="Genomic_DNA"/>
</dbReference>